<proteinExistence type="predicted"/>
<keyword evidence="1" id="KW-0804">Transcription</keyword>
<evidence type="ECO:0000313" key="2">
    <source>
        <dbReference type="EMBL" id="AYV84202.1"/>
    </source>
</evidence>
<dbReference type="InterPro" id="IPR007031">
    <property type="entry name" value="Poxvirus_VLTF3"/>
</dbReference>
<dbReference type="GO" id="GO:0046782">
    <property type="term" value="P:regulation of viral transcription"/>
    <property type="evidence" value="ECO:0007669"/>
    <property type="project" value="InterPro"/>
</dbReference>
<dbReference type="EMBL" id="MK072401">
    <property type="protein sequence ID" value="AYV84202.1"/>
    <property type="molecule type" value="Genomic_DNA"/>
</dbReference>
<reference evidence="2" key="1">
    <citation type="submission" date="2018-10" db="EMBL/GenBank/DDBJ databases">
        <title>Hidden diversity of soil giant viruses.</title>
        <authorList>
            <person name="Schulz F."/>
            <person name="Alteio L."/>
            <person name="Goudeau D."/>
            <person name="Ryan E.M."/>
            <person name="Malmstrom R.R."/>
            <person name="Blanchard J."/>
            <person name="Woyke T."/>
        </authorList>
    </citation>
    <scope>NUCLEOTIDE SEQUENCE</scope>
    <source>
        <strain evidence="2">HYV1</strain>
    </source>
</reference>
<gene>
    <name evidence="2" type="ORF">Hyperionvirus19_26</name>
</gene>
<evidence type="ECO:0000256" key="1">
    <source>
        <dbReference type="ARBA" id="ARBA00023163"/>
    </source>
</evidence>
<name>A0A3G5AAQ4_9VIRU</name>
<organism evidence="2">
    <name type="scientific">Hyperionvirus sp</name>
    <dbReference type="NCBI Taxonomy" id="2487770"/>
    <lineage>
        <taxon>Viruses</taxon>
        <taxon>Varidnaviria</taxon>
        <taxon>Bamfordvirae</taxon>
        <taxon>Nucleocytoviricota</taxon>
        <taxon>Megaviricetes</taxon>
        <taxon>Imitervirales</taxon>
        <taxon>Mimiviridae</taxon>
        <taxon>Klosneuvirinae</taxon>
    </lineage>
</organism>
<protein>
    <submittedName>
        <fullName evidence="2">Late transcription factor VLTF3-like protein</fullName>
    </submittedName>
</protein>
<accession>A0A3G5AAQ4</accession>
<sequence>MKITNINKITIQCVKGILKKLKYNAYYEHTPYIVSKITKRAPPILNRNTEDKIKAMFKQIQEPFQRFCPINRINFLSYSFVLHKIFQILDMKEYVHYFDLLKSREKLRIQEEIWKKICHDLKWPFYPSSSSI</sequence>
<dbReference type="Pfam" id="PF04947">
    <property type="entry name" value="Pox_VLTF3"/>
    <property type="match status" value="1"/>
</dbReference>